<sequence>MTNRQSNSYQGMMEHYDDLLTGRKWWSRLYMRLIWDEDTNLLAQKVLDFIPNDFQGRLLDVPVGTAVFTAEMYRQMKDAQIVGLDYSEEMIAIAALRKETEEIANLSLKQGDVGKLPYANEFFDCVLSMNGFQAFPDKEKAFAEIFRVLKPGGFFCGCFYVKGERRLADLLVKKVMERKGFFHPPYDTFAEAERRLRSMYGEDVLTETMGAACLFRCVKPQKECAESESSTTKNIKL</sequence>
<dbReference type="SUPFAM" id="SSF53335">
    <property type="entry name" value="S-adenosyl-L-methionine-dependent methyltransferases"/>
    <property type="match status" value="1"/>
</dbReference>
<comment type="caution">
    <text evidence="2">The sequence shown here is derived from an EMBL/GenBank/DDBJ whole genome shotgun (WGS) entry which is preliminary data.</text>
</comment>
<protein>
    <submittedName>
        <fullName evidence="2">Ubiquinone biosynthesis methyltransferase UbiE</fullName>
    </submittedName>
</protein>
<dbReference type="Proteomes" id="UP000236634">
    <property type="component" value="Unassembled WGS sequence"/>
</dbReference>
<keyword evidence="2" id="KW-0489">Methyltransferase</keyword>
<dbReference type="Gene3D" id="3.40.50.150">
    <property type="entry name" value="Vaccinia Virus protein VP39"/>
    <property type="match status" value="1"/>
</dbReference>
<evidence type="ECO:0000313" key="2">
    <source>
        <dbReference type="EMBL" id="PNP93589.1"/>
    </source>
</evidence>
<accession>A0A2K0XGD2</accession>
<keyword evidence="2" id="KW-0830">Ubiquinone</keyword>
<name>A0A2K0XGD2_9BACT</name>
<gene>
    <name evidence="2" type="ORF">BFS16_09175</name>
</gene>
<dbReference type="InterPro" id="IPR013216">
    <property type="entry name" value="Methyltransf_11"/>
</dbReference>
<dbReference type="InterPro" id="IPR029063">
    <property type="entry name" value="SAM-dependent_MTases_sf"/>
</dbReference>
<feature type="domain" description="Methyltransferase type 11" evidence="1">
    <location>
        <begin position="59"/>
        <end position="156"/>
    </location>
</feature>
<dbReference type="AlphaFoldDB" id="A0A2K0XGD2"/>
<dbReference type="PANTHER" id="PTHR43591">
    <property type="entry name" value="METHYLTRANSFERASE"/>
    <property type="match status" value="1"/>
</dbReference>
<reference evidence="2 3" key="1">
    <citation type="submission" date="2017-03" db="EMBL/GenBank/DDBJ databases">
        <authorList>
            <person name="Afonso C.L."/>
            <person name="Miller P.J."/>
            <person name="Scott M.A."/>
            <person name="Spackman E."/>
            <person name="Goraichik I."/>
            <person name="Dimitrov K.M."/>
            <person name="Suarez D.L."/>
            <person name="Swayne D.E."/>
        </authorList>
    </citation>
    <scope>NUCLEOTIDE SEQUENCE [LARGE SCALE GENOMIC DNA]</scope>
    <source>
        <strain evidence="2 3">DNF00076</strain>
    </source>
</reference>
<dbReference type="GO" id="GO:0008757">
    <property type="term" value="F:S-adenosylmethionine-dependent methyltransferase activity"/>
    <property type="evidence" value="ECO:0007669"/>
    <property type="project" value="InterPro"/>
</dbReference>
<evidence type="ECO:0000259" key="1">
    <source>
        <dbReference type="Pfam" id="PF08241"/>
    </source>
</evidence>
<dbReference type="EMBL" id="NBAX01000007">
    <property type="protein sequence ID" value="PNP93589.1"/>
    <property type="molecule type" value="Genomic_DNA"/>
</dbReference>
<keyword evidence="2" id="KW-0808">Transferase</keyword>
<dbReference type="CDD" id="cd02440">
    <property type="entry name" value="AdoMet_MTases"/>
    <property type="match status" value="1"/>
</dbReference>
<dbReference type="GO" id="GO:0032259">
    <property type="term" value="P:methylation"/>
    <property type="evidence" value="ECO:0007669"/>
    <property type="project" value="UniProtKB-KW"/>
</dbReference>
<dbReference type="RefSeq" id="WP_103003711.1">
    <property type="nucleotide sequence ID" value="NZ_NBAX01000007.1"/>
</dbReference>
<organism evidence="2 3">
    <name type="scientific">Hoylesella timonensis</name>
    <dbReference type="NCBI Taxonomy" id="386414"/>
    <lineage>
        <taxon>Bacteria</taxon>
        <taxon>Pseudomonadati</taxon>
        <taxon>Bacteroidota</taxon>
        <taxon>Bacteroidia</taxon>
        <taxon>Bacteroidales</taxon>
        <taxon>Prevotellaceae</taxon>
        <taxon>Hoylesella</taxon>
    </lineage>
</organism>
<proteinExistence type="predicted"/>
<dbReference type="Pfam" id="PF08241">
    <property type="entry name" value="Methyltransf_11"/>
    <property type="match status" value="1"/>
</dbReference>
<evidence type="ECO:0000313" key="3">
    <source>
        <dbReference type="Proteomes" id="UP000236634"/>
    </source>
</evidence>